<protein>
    <submittedName>
        <fullName evidence="1">Uncharacterized protein</fullName>
    </submittedName>
</protein>
<name>A0AAN9HXB4_CROPI</name>
<evidence type="ECO:0000313" key="2">
    <source>
        <dbReference type="Proteomes" id="UP001372338"/>
    </source>
</evidence>
<organism evidence="1 2">
    <name type="scientific">Crotalaria pallida</name>
    <name type="common">Smooth rattlebox</name>
    <name type="synonym">Crotalaria striata</name>
    <dbReference type="NCBI Taxonomy" id="3830"/>
    <lineage>
        <taxon>Eukaryota</taxon>
        <taxon>Viridiplantae</taxon>
        <taxon>Streptophyta</taxon>
        <taxon>Embryophyta</taxon>
        <taxon>Tracheophyta</taxon>
        <taxon>Spermatophyta</taxon>
        <taxon>Magnoliopsida</taxon>
        <taxon>eudicotyledons</taxon>
        <taxon>Gunneridae</taxon>
        <taxon>Pentapetalae</taxon>
        <taxon>rosids</taxon>
        <taxon>fabids</taxon>
        <taxon>Fabales</taxon>
        <taxon>Fabaceae</taxon>
        <taxon>Papilionoideae</taxon>
        <taxon>50 kb inversion clade</taxon>
        <taxon>genistoids sensu lato</taxon>
        <taxon>core genistoids</taxon>
        <taxon>Crotalarieae</taxon>
        <taxon>Crotalaria</taxon>
    </lineage>
</organism>
<accession>A0AAN9HXB4</accession>
<dbReference type="EMBL" id="JAYWIO010000006">
    <property type="protein sequence ID" value="KAK7255835.1"/>
    <property type="molecule type" value="Genomic_DNA"/>
</dbReference>
<comment type="caution">
    <text evidence="1">The sequence shown here is derived from an EMBL/GenBank/DDBJ whole genome shotgun (WGS) entry which is preliminary data.</text>
</comment>
<evidence type="ECO:0000313" key="1">
    <source>
        <dbReference type="EMBL" id="KAK7255835.1"/>
    </source>
</evidence>
<dbReference type="Proteomes" id="UP001372338">
    <property type="component" value="Unassembled WGS sequence"/>
</dbReference>
<keyword evidence="2" id="KW-1185">Reference proteome</keyword>
<dbReference type="AlphaFoldDB" id="A0AAN9HXB4"/>
<proteinExistence type="predicted"/>
<gene>
    <name evidence="1" type="ORF">RIF29_29258</name>
</gene>
<reference evidence="1 2" key="1">
    <citation type="submission" date="2024-01" db="EMBL/GenBank/DDBJ databases">
        <title>The genomes of 5 underutilized Papilionoideae crops provide insights into root nodulation and disease resistanc.</title>
        <authorList>
            <person name="Yuan L."/>
        </authorList>
    </citation>
    <scope>NUCLEOTIDE SEQUENCE [LARGE SCALE GENOMIC DNA]</scope>
    <source>
        <strain evidence="1">ZHUSHIDOU_FW_LH</strain>
        <tissue evidence="1">Leaf</tissue>
    </source>
</reference>
<sequence length="76" mass="8305">MHSKLSDNMPSYEVASTTTRSLCNMVSLTPDKHPVGGGANHAQNNNSEVHEFICASSVKMHNLFVNDNDYSISPLL</sequence>